<comment type="caution">
    <text evidence="5">The sequence shown here is derived from an EMBL/GenBank/DDBJ whole genome shotgun (WGS) entry which is preliminary data.</text>
</comment>
<dbReference type="InterPro" id="IPR036188">
    <property type="entry name" value="FAD/NAD-bd_sf"/>
</dbReference>
<dbReference type="Pfam" id="PF07992">
    <property type="entry name" value="Pyr_redox_2"/>
    <property type="match status" value="1"/>
</dbReference>
<evidence type="ECO:0000256" key="2">
    <source>
        <dbReference type="ARBA" id="ARBA00023002"/>
    </source>
</evidence>
<keyword evidence="2" id="KW-0560">Oxidoreductase</keyword>
<dbReference type="AlphaFoldDB" id="A0A838AFQ4"/>
<keyword evidence="1" id="KW-0285">Flavoprotein</keyword>
<proteinExistence type="predicted"/>
<evidence type="ECO:0000259" key="4">
    <source>
        <dbReference type="Pfam" id="PF07992"/>
    </source>
</evidence>
<evidence type="ECO:0000256" key="3">
    <source>
        <dbReference type="ARBA" id="ARBA00048132"/>
    </source>
</evidence>
<dbReference type="RefSeq" id="WP_180894764.1">
    <property type="nucleotide sequence ID" value="NZ_JACCKD010000009.1"/>
</dbReference>
<dbReference type="InterPro" id="IPR050097">
    <property type="entry name" value="Ferredoxin-NADP_redctase_2"/>
</dbReference>
<feature type="domain" description="FAD/NAD(P)-binding" evidence="4">
    <location>
        <begin position="56"/>
        <end position="152"/>
    </location>
</feature>
<reference evidence="5 6" key="1">
    <citation type="submission" date="2020-07" db="EMBL/GenBank/DDBJ databases">
        <title>Genome of Haloechinothrix sp.</title>
        <authorList>
            <person name="Tang S.-K."/>
            <person name="Yang L."/>
            <person name="Zhu W.-Y."/>
        </authorList>
    </citation>
    <scope>NUCLEOTIDE SEQUENCE [LARGE SCALE GENOMIC DNA]</scope>
    <source>
        <strain evidence="5 6">YIM 98757</strain>
    </source>
</reference>
<name>A0A838AFQ4_9PSEU</name>
<organism evidence="5 6">
    <name type="scientific">Haloechinothrix aidingensis</name>
    <dbReference type="NCBI Taxonomy" id="2752311"/>
    <lineage>
        <taxon>Bacteria</taxon>
        <taxon>Bacillati</taxon>
        <taxon>Actinomycetota</taxon>
        <taxon>Actinomycetes</taxon>
        <taxon>Pseudonocardiales</taxon>
        <taxon>Pseudonocardiaceae</taxon>
        <taxon>Haloechinothrix</taxon>
    </lineage>
</organism>
<evidence type="ECO:0000256" key="1">
    <source>
        <dbReference type="ARBA" id="ARBA00022630"/>
    </source>
</evidence>
<dbReference type="PRINTS" id="PR00368">
    <property type="entry name" value="FADPNR"/>
</dbReference>
<dbReference type="EMBL" id="JACCKD010000009">
    <property type="protein sequence ID" value="MBA0127948.1"/>
    <property type="molecule type" value="Genomic_DNA"/>
</dbReference>
<dbReference type="Gene3D" id="3.50.50.60">
    <property type="entry name" value="FAD/NAD(P)-binding domain"/>
    <property type="match status" value="1"/>
</dbReference>
<dbReference type="InterPro" id="IPR023753">
    <property type="entry name" value="FAD/NAD-binding_dom"/>
</dbReference>
<comment type="catalytic activity">
    <reaction evidence="3">
        <text>[thioredoxin]-dithiol + NADP(+) = [thioredoxin]-disulfide + NADPH + H(+)</text>
        <dbReference type="Rhea" id="RHEA:20345"/>
        <dbReference type="Rhea" id="RHEA-COMP:10698"/>
        <dbReference type="Rhea" id="RHEA-COMP:10700"/>
        <dbReference type="ChEBI" id="CHEBI:15378"/>
        <dbReference type="ChEBI" id="CHEBI:29950"/>
        <dbReference type="ChEBI" id="CHEBI:50058"/>
        <dbReference type="ChEBI" id="CHEBI:57783"/>
        <dbReference type="ChEBI" id="CHEBI:58349"/>
        <dbReference type="EC" id="1.8.1.9"/>
    </reaction>
</comment>
<dbReference type="SUPFAM" id="SSF51905">
    <property type="entry name" value="FAD/NAD(P)-binding domain"/>
    <property type="match status" value="1"/>
</dbReference>
<dbReference type="PANTHER" id="PTHR48105">
    <property type="entry name" value="THIOREDOXIN REDUCTASE 1-RELATED-RELATED"/>
    <property type="match status" value="1"/>
</dbReference>
<evidence type="ECO:0000313" key="5">
    <source>
        <dbReference type="EMBL" id="MBA0127948.1"/>
    </source>
</evidence>
<dbReference type="PRINTS" id="PR00469">
    <property type="entry name" value="PNDRDTASEII"/>
</dbReference>
<keyword evidence="6" id="KW-1185">Reference proteome</keyword>
<dbReference type="Proteomes" id="UP000582974">
    <property type="component" value="Unassembled WGS sequence"/>
</dbReference>
<sequence>MSTVVIVGDGPAGLSAALLLAKNDQRAVVFGQDKTAMHSAELHNYLGIGEINGSAFQAVAREQVTGFGAELHDAEVTGVSAENGRFVVRSGSGATEADYVVLAAGKRARGLAEELGVDVDEKRVLVDNEYRTSVDRVYAAGGLTRPSRSQAVISAGAGATAALDILAREAGKDIQDWDTPPRD</sequence>
<protein>
    <submittedName>
        <fullName evidence="5">FAD-dependent oxidoreductase</fullName>
    </submittedName>
</protein>
<gene>
    <name evidence="5" type="ORF">H0B56_20585</name>
</gene>
<dbReference type="GO" id="GO:0004791">
    <property type="term" value="F:thioredoxin-disulfide reductase (NADPH) activity"/>
    <property type="evidence" value="ECO:0007669"/>
    <property type="project" value="UniProtKB-EC"/>
</dbReference>
<evidence type="ECO:0000313" key="6">
    <source>
        <dbReference type="Proteomes" id="UP000582974"/>
    </source>
</evidence>
<accession>A0A838AFQ4</accession>